<evidence type="ECO:0000313" key="2">
    <source>
        <dbReference type="Proteomes" id="UP000178632"/>
    </source>
</evidence>
<gene>
    <name evidence="1" type="ORF">A3G45_02430</name>
</gene>
<reference evidence="1 2" key="1">
    <citation type="journal article" date="2016" name="Nat. Commun.">
        <title>Thousands of microbial genomes shed light on interconnected biogeochemical processes in an aquifer system.</title>
        <authorList>
            <person name="Anantharaman K."/>
            <person name="Brown C.T."/>
            <person name="Hug L.A."/>
            <person name="Sharon I."/>
            <person name="Castelle C.J."/>
            <person name="Probst A.J."/>
            <person name="Thomas B.C."/>
            <person name="Singh A."/>
            <person name="Wilkins M.J."/>
            <person name="Karaoz U."/>
            <person name="Brodie E.L."/>
            <person name="Williams K.H."/>
            <person name="Hubbard S.S."/>
            <person name="Banfield J.F."/>
        </authorList>
    </citation>
    <scope>NUCLEOTIDE SEQUENCE [LARGE SCALE GENOMIC DNA]</scope>
</reference>
<sequence length="298" mass="33919">MDAKDVEMVTPFQLHRALDRAQALDAEGRINVLKQILGTGILAVIHRIPQTMSPFSDEEKEMVVQWANNQAKGADVSGRDFAFHMLMTLAVTDSDWQGLALRFSRNEIYDLRQRVIERFLQECPDVVALRIFADNVVRMCLEKIETADLESVHGEASHMHWVFICLERIEATDRISSVAYLFANKFGTALPWSVRRRVDQFVLTIPRMTQRIARVPPVVWQPRPILGSVPFIADHFPCSSSGKHARSQVHPLPVIVHRPVDPSSVEGALREGWTVRKENGRQVILVKDGRAITRYRPK</sequence>
<proteinExistence type="predicted"/>
<dbReference type="Proteomes" id="UP000178632">
    <property type="component" value="Unassembled WGS sequence"/>
</dbReference>
<protein>
    <submittedName>
        <fullName evidence="1">Uncharacterized protein</fullName>
    </submittedName>
</protein>
<evidence type="ECO:0000313" key="1">
    <source>
        <dbReference type="EMBL" id="OGZ77299.1"/>
    </source>
</evidence>
<dbReference type="AlphaFoldDB" id="A0A1G2IQX1"/>
<organism evidence="1 2">
    <name type="scientific">Candidatus Staskawiczbacteria bacterium RIFCSPLOWO2_12_FULL_37_15</name>
    <dbReference type="NCBI Taxonomy" id="1802218"/>
    <lineage>
        <taxon>Bacteria</taxon>
        <taxon>Candidatus Staskawicziibacteriota</taxon>
    </lineage>
</organism>
<comment type="caution">
    <text evidence="1">The sequence shown here is derived from an EMBL/GenBank/DDBJ whole genome shotgun (WGS) entry which is preliminary data.</text>
</comment>
<dbReference type="EMBL" id="MHPE01000013">
    <property type="protein sequence ID" value="OGZ77299.1"/>
    <property type="molecule type" value="Genomic_DNA"/>
</dbReference>
<name>A0A1G2IQX1_9BACT</name>
<accession>A0A1G2IQX1</accession>